<dbReference type="InterPro" id="IPR001647">
    <property type="entry name" value="HTH_TetR"/>
</dbReference>
<dbReference type="PROSITE" id="PS50977">
    <property type="entry name" value="HTH_TETR_2"/>
    <property type="match status" value="1"/>
</dbReference>
<protein>
    <submittedName>
        <fullName evidence="6">TetR family transcriptional regulator</fullName>
    </submittedName>
</protein>
<dbReference type="SUPFAM" id="SSF48498">
    <property type="entry name" value="Tetracyclin repressor-like, C-terminal domain"/>
    <property type="match status" value="1"/>
</dbReference>
<dbReference type="PANTHER" id="PTHR47506:SF1">
    <property type="entry name" value="HTH-TYPE TRANSCRIPTIONAL REGULATOR YJDC"/>
    <property type="match status" value="1"/>
</dbReference>
<dbReference type="PANTHER" id="PTHR47506">
    <property type="entry name" value="TRANSCRIPTIONAL REGULATORY PROTEIN"/>
    <property type="match status" value="1"/>
</dbReference>
<gene>
    <name evidence="6" type="ORF">IQ35_03870</name>
</gene>
<proteinExistence type="predicted"/>
<name>A0A562K1T9_SPHWJ</name>
<dbReference type="Gene3D" id="1.10.357.10">
    <property type="entry name" value="Tetracycline Repressor, domain 2"/>
    <property type="match status" value="1"/>
</dbReference>
<dbReference type="EMBL" id="VLKK01000034">
    <property type="protein sequence ID" value="TWH89390.1"/>
    <property type="molecule type" value="Genomic_DNA"/>
</dbReference>
<comment type="caution">
    <text evidence="6">The sequence shown here is derived from an EMBL/GenBank/DDBJ whole genome shotgun (WGS) entry which is preliminary data.</text>
</comment>
<evidence type="ECO:0000313" key="7">
    <source>
        <dbReference type="Proteomes" id="UP000316624"/>
    </source>
</evidence>
<dbReference type="InterPro" id="IPR009057">
    <property type="entry name" value="Homeodomain-like_sf"/>
</dbReference>
<evidence type="ECO:0000256" key="4">
    <source>
        <dbReference type="PROSITE-ProRule" id="PRU00335"/>
    </source>
</evidence>
<keyword evidence="2 4" id="KW-0238">DNA-binding</keyword>
<feature type="DNA-binding region" description="H-T-H motif" evidence="4">
    <location>
        <begin position="58"/>
        <end position="77"/>
    </location>
</feature>
<evidence type="ECO:0000256" key="1">
    <source>
        <dbReference type="ARBA" id="ARBA00023015"/>
    </source>
</evidence>
<accession>A0A562K1T9</accession>
<keyword evidence="7" id="KW-1185">Reference proteome</keyword>
<reference evidence="6 7" key="1">
    <citation type="journal article" date="2015" name="Stand. Genomic Sci.">
        <title>Genomic Encyclopedia of Bacterial and Archaeal Type Strains, Phase III: the genomes of soil and plant-associated and newly described type strains.</title>
        <authorList>
            <person name="Whitman W.B."/>
            <person name="Woyke T."/>
            <person name="Klenk H.P."/>
            <person name="Zhou Y."/>
            <person name="Lilburn T.G."/>
            <person name="Beck B.J."/>
            <person name="De Vos P."/>
            <person name="Vandamme P."/>
            <person name="Eisen J.A."/>
            <person name="Garrity G."/>
            <person name="Hugenholtz P."/>
            <person name="Kyrpides N.C."/>
        </authorList>
    </citation>
    <scope>NUCLEOTIDE SEQUENCE [LARGE SCALE GENOMIC DNA]</scope>
    <source>
        <strain evidence="6 7">CGMCC 1.7748</strain>
    </source>
</reference>
<dbReference type="GO" id="GO:0003677">
    <property type="term" value="F:DNA binding"/>
    <property type="evidence" value="ECO:0007669"/>
    <property type="project" value="UniProtKB-UniRule"/>
</dbReference>
<evidence type="ECO:0000259" key="5">
    <source>
        <dbReference type="PROSITE" id="PS50977"/>
    </source>
</evidence>
<keyword evidence="1" id="KW-0805">Transcription regulation</keyword>
<dbReference type="InterPro" id="IPR036271">
    <property type="entry name" value="Tet_transcr_reg_TetR-rel_C_sf"/>
</dbReference>
<dbReference type="Proteomes" id="UP000316624">
    <property type="component" value="Unassembled WGS sequence"/>
</dbReference>
<dbReference type="PRINTS" id="PR00455">
    <property type="entry name" value="HTHTETR"/>
</dbReference>
<evidence type="ECO:0000256" key="3">
    <source>
        <dbReference type="ARBA" id="ARBA00023163"/>
    </source>
</evidence>
<feature type="domain" description="HTH tetR-type" evidence="5">
    <location>
        <begin position="35"/>
        <end position="95"/>
    </location>
</feature>
<sequence length="233" mass="26880">MLTKCIRDITRVTAMCPAAPRQTLPSVQLSTRKRSQTHERLLDFAYDAIIQKGFAATSIEELVEAAGITKSGFFYHFKDKNDLARQLLERYLAESEIVLDQLEVRARELHDDPLHAFLIFLKLYSEMVRDMIAQHPGCIVSTLTYQDRLFDETVVRLNREGMLAWRARFLRWLEEIVPVHPPRVAVDISDLADQMTVIADGSIIMQRALADPSILERQAMLHRSMVRRLFLDN</sequence>
<dbReference type="Pfam" id="PF00440">
    <property type="entry name" value="TetR_N"/>
    <property type="match status" value="1"/>
</dbReference>
<dbReference type="AlphaFoldDB" id="A0A562K1T9"/>
<dbReference type="SUPFAM" id="SSF46689">
    <property type="entry name" value="Homeodomain-like"/>
    <property type="match status" value="1"/>
</dbReference>
<evidence type="ECO:0000313" key="6">
    <source>
        <dbReference type="EMBL" id="TWH89390.1"/>
    </source>
</evidence>
<organism evidence="6 7">
    <name type="scientific">Sphingobium wenxiniae (strain DSM 21828 / CGMCC 1.7748 / JZ-1)</name>
    <dbReference type="NCBI Taxonomy" id="595605"/>
    <lineage>
        <taxon>Bacteria</taxon>
        <taxon>Pseudomonadati</taxon>
        <taxon>Pseudomonadota</taxon>
        <taxon>Alphaproteobacteria</taxon>
        <taxon>Sphingomonadales</taxon>
        <taxon>Sphingomonadaceae</taxon>
        <taxon>Sphingobium</taxon>
    </lineage>
</organism>
<evidence type="ECO:0000256" key="2">
    <source>
        <dbReference type="ARBA" id="ARBA00023125"/>
    </source>
</evidence>
<keyword evidence="3" id="KW-0804">Transcription</keyword>
<dbReference type="RefSeq" id="WP_199739997.1">
    <property type="nucleotide sequence ID" value="NZ_JACIIY010000047.1"/>
</dbReference>